<organism evidence="1 2">
    <name type="scientific">Mesorhizobium sangaii</name>
    <dbReference type="NCBI Taxonomy" id="505389"/>
    <lineage>
        <taxon>Bacteria</taxon>
        <taxon>Pseudomonadati</taxon>
        <taxon>Pseudomonadota</taxon>
        <taxon>Alphaproteobacteria</taxon>
        <taxon>Hyphomicrobiales</taxon>
        <taxon>Phyllobacteriaceae</taxon>
        <taxon>Mesorhizobium</taxon>
    </lineage>
</organism>
<gene>
    <name evidence="1" type="ORF">HNQ71_006712</name>
</gene>
<evidence type="ECO:0000313" key="2">
    <source>
        <dbReference type="Proteomes" id="UP000556329"/>
    </source>
</evidence>
<evidence type="ECO:0000313" key="1">
    <source>
        <dbReference type="EMBL" id="MBB6414003.1"/>
    </source>
</evidence>
<dbReference type="EMBL" id="JACHEF010000012">
    <property type="protein sequence ID" value="MBB6414003.1"/>
    <property type="molecule type" value="Genomic_DNA"/>
</dbReference>
<dbReference type="Proteomes" id="UP000556329">
    <property type="component" value="Unassembled WGS sequence"/>
</dbReference>
<accession>A0A841PK45</accession>
<name>A0A841PK45_9HYPH</name>
<dbReference type="AlphaFoldDB" id="A0A841PK45"/>
<protein>
    <submittedName>
        <fullName evidence="1">IS5 family transposase</fullName>
    </submittedName>
</protein>
<sequence length="78" mass="8848">MTYQELAFHLEDSASFRAFARLPWSWSPQKSVLQKTISAIRPETWEQINRVLLSNARQAKLEDGGVVRLDNTVTSEAG</sequence>
<proteinExistence type="predicted"/>
<reference evidence="1 2" key="1">
    <citation type="submission" date="2020-08" db="EMBL/GenBank/DDBJ databases">
        <title>Genomic Encyclopedia of Type Strains, Phase IV (KMG-IV): sequencing the most valuable type-strain genomes for metagenomic binning, comparative biology and taxonomic classification.</title>
        <authorList>
            <person name="Goeker M."/>
        </authorList>
    </citation>
    <scope>NUCLEOTIDE SEQUENCE [LARGE SCALE GENOMIC DNA]</scope>
    <source>
        <strain evidence="1 2">DSM 100039</strain>
    </source>
</reference>
<keyword evidence="2" id="KW-1185">Reference proteome</keyword>
<comment type="caution">
    <text evidence="1">The sequence shown here is derived from an EMBL/GenBank/DDBJ whole genome shotgun (WGS) entry which is preliminary data.</text>
</comment>